<dbReference type="GO" id="GO:0022857">
    <property type="term" value="F:transmembrane transporter activity"/>
    <property type="evidence" value="ECO:0007669"/>
    <property type="project" value="InterPro"/>
</dbReference>
<dbReference type="EMBL" id="VDGH01000001">
    <property type="protein sequence ID" value="TQR16627.1"/>
    <property type="molecule type" value="Genomic_DNA"/>
</dbReference>
<keyword evidence="6 8" id="KW-1133">Transmembrane helix</keyword>
<feature type="domain" description="ABC transmembrane type-1" evidence="9">
    <location>
        <begin position="18"/>
        <end position="207"/>
    </location>
</feature>
<evidence type="ECO:0000313" key="11">
    <source>
        <dbReference type="Proteomes" id="UP000317316"/>
    </source>
</evidence>
<accession>A0A544TGS7</accession>
<dbReference type="PANTHER" id="PTHR30614">
    <property type="entry name" value="MEMBRANE COMPONENT OF AMINO ACID ABC TRANSPORTER"/>
    <property type="match status" value="1"/>
</dbReference>
<dbReference type="FunFam" id="1.10.3720.10:FF:000033">
    <property type="entry name" value="Polar amino acid ABC transporter permease"/>
    <property type="match status" value="1"/>
</dbReference>
<feature type="transmembrane region" description="Helical" evidence="8">
    <location>
        <begin position="56"/>
        <end position="77"/>
    </location>
</feature>
<dbReference type="CDD" id="cd06261">
    <property type="entry name" value="TM_PBP2"/>
    <property type="match status" value="1"/>
</dbReference>
<feature type="transmembrane region" description="Helical" evidence="8">
    <location>
        <begin position="189"/>
        <end position="210"/>
    </location>
</feature>
<comment type="similarity">
    <text evidence="8">Belongs to the binding-protein-dependent transport system permease family.</text>
</comment>
<evidence type="ECO:0000256" key="3">
    <source>
        <dbReference type="ARBA" id="ARBA00022475"/>
    </source>
</evidence>
<proteinExistence type="inferred from homology"/>
<dbReference type="OrthoDB" id="9805999at2"/>
<evidence type="ECO:0000256" key="2">
    <source>
        <dbReference type="ARBA" id="ARBA00022448"/>
    </source>
</evidence>
<dbReference type="InterPro" id="IPR000515">
    <property type="entry name" value="MetI-like"/>
</dbReference>
<dbReference type="InterPro" id="IPR043429">
    <property type="entry name" value="ArtM/GltK/GlnP/TcyL/YhdX-like"/>
</dbReference>
<evidence type="ECO:0000256" key="7">
    <source>
        <dbReference type="ARBA" id="ARBA00023136"/>
    </source>
</evidence>
<dbReference type="InterPro" id="IPR035906">
    <property type="entry name" value="MetI-like_sf"/>
</dbReference>
<keyword evidence="4 8" id="KW-0812">Transmembrane</keyword>
<dbReference type="PANTHER" id="PTHR30614:SF46">
    <property type="entry name" value="ABC TRANSPORTER MEMBRANE SPANNING PERMEASE-GLUTAMINE TRANSPORT"/>
    <property type="match status" value="1"/>
</dbReference>
<reference evidence="10 11" key="1">
    <citation type="submission" date="2019-05" db="EMBL/GenBank/DDBJ databases">
        <title>Psychrobacillus vulpis sp. nov., a new species isolated from feces of a red fox that inhabits in The Tablas de Daimiel Natural Park, Albacete, Spain.</title>
        <authorList>
            <person name="Rodriguez M."/>
            <person name="Reina J.C."/>
            <person name="Bejar V."/>
            <person name="Llamas I."/>
        </authorList>
    </citation>
    <scope>NUCLEOTIDE SEQUENCE [LARGE SCALE GENOMIC DNA]</scope>
    <source>
        <strain evidence="10 11">NEAU-3TGS17</strain>
    </source>
</reference>
<keyword evidence="7 8" id="KW-0472">Membrane</keyword>
<dbReference type="Proteomes" id="UP000317316">
    <property type="component" value="Unassembled WGS sequence"/>
</dbReference>
<keyword evidence="2 8" id="KW-0813">Transport</keyword>
<dbReference type="Pfam" id="PF00528">
    <property type="entry name" value="BPD_transp_1"/>
    <property type="match status" value="1"/>
</dbReference>
<sequence>MNFWELFKVSLPALLEGAQMTVRIITVGIVVALIIGLVIGVINVGNNKVLKAFARVYIGLVRGTPLLVQVFFIYFGLPTVLDFRLSAVTAGTIAIAINASAYMAEIIRAGILSIDNGQMEASRSLGLSYFQSMRKVILPQAIKRMVPPLVNQSIISLKDTSILSAIGIIELTSSGQIIIASTFKAFEVWIMVGFIYLIVIEILTLATSWLERRWTV</sequence>
<evidence type="ECO:0000256" key="6">
    <source>
        <dbReference type="ARBA" id="ARBA00022989"/>
    </source>
</evidence>
<feature type="transmembrane region" description="Helical" evidence="8">
    <location>
        <begin position="162"/>
        <end position="183"/>
    </location>
</feature>
<evidence type="ECO:0000256" key="5">
    <source>
        <dbReference type="ARBA" id="ARBA00022970"/>
    </source>
</evidence>
<evidence type="ECO:0000259" key="9">
    <source>
        <dbReference type="PROSITE" id="PS50928"/>
    </source>
</evidence>
<comment type="caution">
    <text evidence="10">The sequence shown here is derived from an EMBL/GenBank/DDBJ whole genome shotgun (WGS) entry which is preliminary data.</text>
</comment>
<protein>
    <submittedName>
        <fullName evidence="10">Amino acid ABC transporter permease</fullName>
    </submittedName>
</protein>
<dbReference type="NCBIfam" id="TIGR01726">
    <property type="entry name" value="HEQRo_perm_3TM"/>
    <property type="match status" value="1"/>
</dbReference>
<gene>
    <name evidence="10" type="ORF">FG382_00195</name>
</gene>
<evidence type="ECO:0000256" key="8">
    <source>
        <dbReference type="RuleBase" id="RU363032"/>
    </source>
</evidence>
<organism evidence="10 11">
    <name type="scientific">Psychrobacillus lasiicapitis</name>
    <dbReference type="NCBI Taxonomy" id="1636719"/>
    <lineage>
        <taxon>Bacteria</taxon>
        <taxon>Bacillati</taxon>
        <taxon>Bacillota</taxon>
        <taxon>Bacilli</taxon>
        <taxon>Bacillales</taxon>
        <taxon>Bacillaceae</taxon>
        <taxon>Psychrobacillus</taxon>
    </lineage>
</organism>
<dbReference type="SUPFAM" id="SSF161098">
    <property type="entry name" value="MetI-like"/>
    <property type="match status" value="1"/>
</dbReference>
<keyword evidence="5" id="KW-0029">Amino-acid transport</keyword>
<name>A0A544TGS7_9BACI</name>
<comment type="subcellular location">
    <subcellularLocation>
        <location evidence="1 8">Cell membrane</location>
        <topology evidence="1 8">Multi-pass membrane protein</topology>
    </subcellularLocation>
</comment>
<dbReference type="Gene3D" id="1.10.3720.10">
    <property type="entry name" value="MetI-like"/>
    <property type="match status" value="1"/>
</dbReference>
<dbReference type="PROSITE" id="PS50928">
    <property type="entry name" value="ABC_TM1"/>
    <property type="match status" value="1"/>
</dbReference>
<feature type="transmembrane region" description="Helical" evidence="8">
    <location>
        <begin position="20"/>
        <end position="44"/>
    </location>
</feature>
<evidence type="ECO:0000256" key="1">
    <source>
        <dbReference type="ARBA" id="ARBA00004651"/>
    </source>
</evidence>
<evidence type="ECO:0000256" key="4">
    <source>
        <dbReference type="ARBA" id="ARBA00022692"/>
    </source>
</evidence>
<dbReference type="GO" id="GO:0043190">
    <property type="term" value="C:ATP-binding cassette (ABC) transporter complex"/>
    <property type="evidence" value="ECO:0007669"/>
    <property type="project" value="InterPro"/>
</dbReference>
<dbReference type="AlphaFoldDB" id="A0A544TGS7"/>
<evidence type="ECO:0000313" key="10">
    <source>
        <dbReference type="EMBL" id="TQR16627.1"/>
    </source>
</evidence>
<keyword evidence="3" id="KW-1003">Cell membrane</keyword>
<keyword evidence="11" id="KW-1185">Reference proteome</keyword>
<dbReference type="InterPro" id="IPR010065">
    <property type="entry name" value="AA_ABC_transptr_permease_3TM"/>
</dbReference>
<feature type="transmembrane region" description="Helical" evidence="8">
    <location>
        <begin position="83"/>
        <end position="104"/>
    </location>
</feature>
<dbReference type="GO" id="GO:0006865">
    <property type="term" value="P:amino acid transport"/>
    <property type="evidence" value="ECO:0007669"/>
    <property type="project" value="UniProtKB-KW"/>
</dbReference>